<dbReference type="Pfam" id="PF12802">
    <property type="entry name" value="MarR_2"/>
    <property type="match status" value="1"/>
</dbReference>
<dbReference type="RefSeq" id="WP_125311150.1">
    <property type="nucleotide sequence ID" value="NZ_RSEC01000048.1"/>
</dbReference>
<dbReference type="SUPFAM" id="SSF46785">
    <property type="entry name" value="Winged helix' DNA-binding domain"/>
    <property type="match status" value="1"/>
</dbReference>
<dbReference type="OrthoDB" id="3623544at2"/>
<evidence type="ECO:0000259" key="2">
    <source>
        <dbReference type="Pfam" id="PF12802"/>
    </source>
</evidence>
<feature type="compositionally biased region" description="Low complexity" evidence="1">
    <location>
        <begin position="127"/>
        <end position="140"/>
    </location>
</feature>
<feature type="domain" description="HTH marR-type" evidence="2">
    <location>
        <begin position="24"/>
        <end position="64"/>
    </location>
</feature>
<gene>
    <name evidence="3" type="ORF">EIY87_21880</name>
</gene>
<evidence type="ECO:0000256" key="1">
    <source>
        <dbReference type="SAM" id="MobiDB-lite"/>
    </source>
</evidence>
<feature type="compositionally biased region" description="Low complexity" evidence="1">
    <location>
        <begin position="87"/>
        <end position="98"/>
    </location>
</feature>
<dbReference type="AlphaFoldDB" id="A0A3R9KJY1"/>
<dbReference type="InterPro" id="IPR000835">
    <property type="entry name" value="HTH_MarR-typ"/>
</dbReference>
<dbReference type="InterPro" id="IPR036390">
    <property type="entry name" value="WH_DNA-bd_sf"/>
</dbReference>
<accession>A0A3R9KJY1</accession>
<organism evidence="3 4">
    <name type="scientific">Amycolatopsis eburnea</name>
    <dbReference type="NCBI Taxonomy" id="2267691"/>
    <lineage>
        <taxon>Bacteria</taxon>
        <taxon>Bacillati</taxon>
        <taxon>Actinomycetota</taxon>
        <taxon>Actinomycetes</taxon>
        <taxon>Pseudonocardiales</taxon>
        <taxon>Pseudonocardiaceae</taxon>
        <taxon>Amycolatopsis</taxon>
    </lineage>
</organism>
<evidence type="ECO:0000313" key="4">
    <source>
        <dbReference type="Proteomes" id="UP000267081"/>
    </source>
</evidence>
<protein>
    <recommendedName>
        <fullName evidence="2">HTH marR-type domain-containing protein</fullName>
    </recommendedName>
</protein>
<feature type="compositionally biased region" description="Basic and acidic residues" evidence="1">
    <location>
        <begin position="99"/>
        <end position="116"/>
    </location>
</feature>
<dbReference type="InterPro" id="IPR036388">
    <property type="entry name" value="WH-like_DNA-bd_sf"/>
</dbReference>
<comment type="caution">
    <text evidence="3">The sequence shown here is derived from an EMBL/GenBank/DDBJ whole genome shotgun (WGS) entry which is preliminary data.</text>
</comment>
<sequence length="210" mass="21809">MPETKNTSATDAQPETAEPKVRRALEANPGATTAALASAAGVGRSTASKLLSRWAAEGLVTRTAGKDQSVPVTWTLRDDDQNDKATEVATTEEAAADTTDQRTEELTAENDAREGDPSPVPDSDVGTACAPATSEAATADAPKKERLPKGALYDMVLGFLQAHPGEEFGPAKIGAELVRSSGAVNNALEKLVTNGLATKTCEAPKRFTSS</sequence>
<feature type="region of interest" description="Disordered" evidence="1">
    <location>
        <begin position="1"/>
        <end position="20"/>
    </location>
</feature>
<dbReference type="Gene3D" id="1.10.10.10">
    <property type="entry name" value="Winged helix-like DNA-binding domain superfamily/Winged helix DNA-binding domain"/>
    <property type="match status" value="1"/>
</dbReference>
<dbReference type="EMBL" id="RSEC01000048">
    <property type="protein sequence ID" value="RSD16309.1"/>
    <property type="molecule type" value="Genomic_DNA"/>
</dbReference>
<feature type="compositionally biased region" description="Polar residues" evidence="1">
    <location>
        <begin position="1"/>
        <end position="13"/>
    </location>
</feature>
<name>A0A3R9KJY1_9PSEU</name>
<proteinExistence type="predicted"/>
<dbReference type="Proteomes" id="UP000267081">
    <property type="component" value="Unassembled WGS sequence"/>
</dbReference>
<feature type="region of interest" description="Disordered" evidence="1">
    <location>
        <begin position="61"/>
        <end position="146"/>
    </location>
</feature>
<dbReference type="GO" id="GO:0003700">
    <property type="term" value="F:DNA-binding transcription factor activity"/>
    <property type="evidence" value="ECO:0007669"/>
    <property type="project" value="InterPro"/>
</dbReference>
<evidence type="ECO:0000313" key="3">
    <source>
        <dbReference type="EMBL" id="RSD16309.1"/>
    </source>
</evidence>
<keyword evidence="4" id="KW-1185">Reference proteome</keyword>
<feature type="compositionally biased region" description="Basic and acidic residues" evidence="1">
    <location>
        <begin position="76"/>
        <end position="86"/>
    </location>
</feature>
<reference evidence="3 4" key="1">
    <citation type="submission" date="2018-12" db="EMBL/GenBank/DDBJ databases">
        <title>Amycolatopsis eburnea sp. nov. actinomycete associate with arbuscular mycorrhiza fungal spore.</title>
        <authorList>
            <person name="Lumyong S."/>
            <person name="Chaiya L."/>
        </authorList>
    </citation>
    <scope>NUCLEOTIDE SEQUENCE [LARGE SCALE GENOMIC DNA]</scope>
    <source>
        <strain evidence="3 4">GLM-1</strain>
    </source>
</reference>